<dbReference type="KEGG" id="awd:AWOD_I_1985"/>
<evidence type="ECO:0000313" key="8">
    <source>
        <dbReference type="EMBL" id="CED72050.1"/>
    </source>
</evidence>
<evidence type="ECO:0000259" key="7">
    <source>
        <dbReference type="Pfam" id="PF00700"/>
    </source>
</evidence>
<dbReference type="GO" id="GO:0071973">
    <property type="term" value="P:bacterial-type flagellum-dependent cell motility"/>
    <property type="evidence" value="ECO:0007669"/>
    <property type="project" value="InterPro"/>
</dbReference>
<dbReference type="Pfam" id="PF00669">
    <property type="entry name" value="Flagellin_N"/>
    <property type="match status" value="1"/>
</dbReference>
<organism evidence="8 9">
    <name type="scientific">Aliivibrio wodanis</name>
    <dbReference type="NCBI Taxonomy" id="80852"/>
    <lineage>
        <taxon>Bacteria</taxon>
        <taxon>Pseudomonadati</taxon>
        <taxon>Pseudomonadota</taxon>
        <taxon>Gammaproteobacteria</taxon>
        <taxon>Vibrionales</taxon>
        <taxon>Vibrionaceae</taxon>
        <taxon>Aliivibrio</taxon>
    </lineage>
</organism>
<dbReference type="GO" id="GO:0005198">
    <property type="term" value="F:structural molecule activity"/>
    <property type="evidence" value="ECO:0007669"/>
    <property type="project" value="InterPro"/>
</dbReference>
<dbReference type="STRING" id="80852.AWOD_I_1985"/>
<reference evidence="9" key="1">
    <citation type="submission" date="2014-09" db="EMBL/GenBank/DDBJ databases">
        <authorList>
            <person name="Hjerde E."/>
        </authorList>
    </citation>
    <scope>NUCLEOTIDE SEQUENCE [LARGE SCALE GENOMIC DNA]</scope>
    <source>
        <strain evidence="9">06/09/139</strain>
    </source>
</reference>
<dbReference type="GO" id="GO:0005576">
    <property type="term" value="C:extracellular region"/>
    <property type="evidence" value="ECO:0007669"/>
    <property type="project" value="UniProtKB-SubCell"/>
</dbReference>
<feature type="domain" description="Flagellin C-terminal" evidence="7">
    <location>
        <begin position="320"/>
        <end position="396"/>
    </location>
</feature>
<dbReference type="GeneID" id="28541562"/>
<dbReference type="InterPro" id="IPR013384">
    <property type="entry name" value="Flagell_FlgL"/>
</dbReference>
<dbReference type="InterPro" id="IPR001029">
    <property type="entry name" value="Flagellin_N"/>
</dbReference>
<protein>
    <submittedName>
        <fullName evidence="8">Flagellar hook-associated protein type 3 FlgL</fullName>
    </submittedName>
</protein>
<dbReference type="InterPro" id="IPR001492">
    <property type="entry name" value="Flagellin"/>
</dbReference>
<accession>A0A090IUI3</accession>
<proteinExistence type="inferred from homology"/>
<keyword evidence="8" id="KW-0966">Cell projection</keyword>
<dbReference type="Gene3D" id="1.20.1330.10">
    <property type="entry name" value="f41 fragment of flagellin, N-terminal domain"/>
    <property type="match status" value="1"/>
</dbReference>
<dbReference type="Proteomes" id="UP000032427">
    <property type="component" value="Chromosome 1"/>
</dbReference>
<feature type="domain" description="Flagellin N-terminal" evidence="6">
    <location>
        <begin position="5"/>
        <end position="142"/>
    </location>
</feature>
<comment type="subcellular location">
    <subcellularLocation>
        <location evidence="1">Bacterial flagellum</location>
    </subcellularLocation>
    <subcellularLocation>
        <location evidence="2">Secreted</location>
    </subcellularLocation>
</comment>
<keyword evidence="8" id="KW-0969">Cilium</keyword>
<evidence type="ECO:0000256" key="3">
    <source>
        <dbReference type="ARBA" id="ARBA00005709"/>
    </source>
</evidence>
<evidence type="ECO:0000256" key="5">
    <source>
        <dbReference type="ARBA" id="ARBA00023143"/>
    </source>
</evidence>
<dbReference type="InterPro" id="IPR046358">
    <property type="entry name" value="Flagellin_C"/>
</dbReference>
<dbReference type="PANTHER" id="PTHR42792:SF1">
    <property type="entry name" value="FLAGELLAR HOOK-ASSOCIATED PROTEIN 3"/>
    <property type="match status" value="1"/>
</dbReference>
<sequence>MLNRISSFHNYQSVQNDIARQEAKVHQNSAQLASGKKLLTAGDDPVAALYAQNLGQKKEELRQYSDTIVLARNRLERHEVAIANAEQFADDAKRSVMEMINGSLAPEDRYAHAQDIKGISDNFLNLTNMLDESGNYLFSGTKPKTQPFFRGNDGTVAYAGDDYQRNLKVSGSIEVAVNDAGNELFTEIKNPFGDYDPQYSLQEGSELLLSKATNTNYTDPATYEISFQAGNNGKYNYQLSQDGGVVKNAEFDPSEGIKWEGIDIQIRGQLKEGDIITLEPKKTVSIFDSFKKAQELALNHVSDASSTAELHQVTDEFHAAFIHLSQARAEVGTRQNTLDQQEMQHQDFDLTISKSLSSIEDLDYAQAVIEFNENTRALQASQQAFGKVKDITLFNYV</sequence>
<name>A0A090IUI3_9GAMM</name>
<keyword evidence="8" id="KW-0282">Flagellum</keyword>
<dbReference type="GO" id="GO:0009424">
    <property type="term" value="C:bacterial-type flagellum hook"/>
    <property type="evidence" value="ECO:0007669"/>
    <property type="project" value="InterPro"/>
</dbReference>
<keyword evidence="4" id="KW-0964">Secreted</keyword>
<dbReference type="OrthoDB" id="9768249at2"/>
<gene>
    <name evidence="8" type="primary">flgL</name>
    <name evidence="8" type="ORF">AWOD_I_1985</name>
</gene>
<evidence type="ECO:0000256" key="4">
    <source>
        <dbReference type="ARBA" id="ARBA00022525"/>
    </source>
</evidence>
<dbReference type="HOGENOM" id="CLU_024437_5_1_6"/>
<dbReference type="Pfam" id="PF00700">
    <property type="entry name" value="Flagellin_C"/>
    <property type="match status" value="1"/>
</dbReference>
<comment type="similarity">
    <text evidence="3">Belongs to the bacterial flagellin family.</text>
</comment>
<dbReference type="EMBL" id="LN554846">
    <property type="protein sequence ID" value="CED72050.1"/>
    <property type="molecule type" value="Genomic_DNA"/>
</dbReference>
<dbReference type="NCBIfam" id="TIGR02550">
    <property type="entry name" value="flagell_flgL"/>
    <property type="match status" value="1"/>
</dbReference>
<keyword evidence="9" id="KW-1185">Reference proteome</keyword>
<dbReference type="PATRIC" id="fig|80852.17.peg.2052"/>
<dbReference type="PANTHER" id="PTHR42792">
    <property type="entry name" value="FLAGELLIN"/>
    <property type="match status" value="1"/>
</dbReference>
<keyword evidence="5" id="KW-0975">Bacterial flagellum</keyword>
<evidence type="ECO:0000256" key="1">
    <source>
        <dbReference type="ARBA" id="ARBA00004365"/>
    </source>
</evidence>
<evidence type="ECO:0000256" key="2">
    <source>
        <dbReference type="ARBA" id="ARBA00004613"/>
    </source>
</evidence>
<evidence type="ECO:0000313" key="9">
    <source>
        <dbReference type="Proteomes" id="UP000032427"/>
    </source>
</evidence>
<evidence type="ECO:0000259" key="6">
    <source>
        <dbReference type="Pfam" id="PF00669"/>
    </source>
</evidence>
<dbReference type="AlphaFoldDB" id="A0A090IUI3"/>
<dbReference type="SUPFAM" id="SSF64518">
    <property type="entry name" value="Phase 1 flagellin"/>
    <property type="match status" value="1"/>
</dbReference>